<dbReference type="InterPro" id="IPR038653">
    <property type="entry name" value="Put_CMD_sf"/>
</dbReference>
<name>L1ND43_9PORP</name>
<protein>
    <recommendedName>
        <fullName evidence="1">Putative carbohydrate metabolism domain-containing protein</fullName>
    </recommendedName>
</protein>
<comment type="caution">
    <text evidence="2">The sequence shown here is derived from an EMBL/GenBank/DDBJ whole genome shotgun (WGS) entry which is preliminary data.</text>
</comment>
<evidence type="ECO:0000259" key="1">
    <source>
        <dbReference type="Pfam" id="PF13201"/>
    </source>
</evidence>
<dbReference type="AlphaFoldDB" id="L1ND43"/>
<feature type="domain" description="Putative carbohydrate metabolism" evidence="1">
    <location>
        <begin position="73"/>
        <end position="295"/>
    </location>
</feature>
<dbReference type="EMBL" id="AMEQ01000027">
    <property type="protein sequence ID" value="EKY01251.1"/>
    <property type="molecule type" value="Genomic_DNA"/>
</dbReference>
<dbReference type="RefSeq" id="WP_005469442.1">
    <property type="nucleotide sequence ID" value="NZ_KB291047.1"/>
</dbReference>
<dbReference type="Pfam" id="PF13201">
    <property type="entry name" value="PCMD"/>
    <property type="match status" value="1"/>
</dbReference>
<gene>
    <name evidence="2" type="ORF">HMPREF9134_00968</name>
</gene>
<evidence type="ECO:0000313" key="2">
    <source>
        <dbReference type="EMBL" id="EKY01251.1"/>
    </source>
</evidence>
<dbReference type="PATRIC" id="fig|1127696.3.peg.879"/>
<dbReference type="InterPro" id="IPR025112">
    <property type="entry name" value="PCMD"/>
</dbReference>
<reference evidence="2 3" key="1">
    <citation type="submission" date="2012-05" db="EMBL/GenBank/DDBJ databases">
        <authorList>
            <person name="Weinstock G."/>
            <person name="Sodergren E."/>
            <person name="Lobos E.A."/>
            <person name="Fulton L."/>
            <person name="Fulton R."/>
            <person name="Courtney L."/>
            <person name="Fronick C."/>
            <person name="O'Laughlin M."/>
            <person name="Godfrey J."/>
            <person name="Wilson R.M."/>
            <person name="Miner T."/>
            <person name="Farmer C."/>
            <person name="Delehaunty K."/>
            <person name="Cordes M."/>
            <person name="Minx P."/>
            <person name="Tomlinson C."/>
            <person name="Chen J."/>
            <person name="Wollam A."/>
            <person name="Pepin K.H."/>
            <person name="Bhonagiri V."/>
            <person name="Zhang X."/>
            <person name="Suruliraj S."/>
            <person name="Warren W."/>
            <person name="Mitreva M."/>
            <person name="Mardis E.R."/>
            <person name="Wilson R.K."/>
        </authorList>
    </citation>
    <scope>NUCLEOTIDE SEQUENCE [LARGE SCALE GENOMIC DNA]</scope>
    <source>
        <strain evidence="2 3">F0037</strain>
    </source>
</reference>
<dbReference type="PROSITE" id="PS51257">
    <property type="entry name" value="PROKAR_LIPOPROTEIN"/>
    <property type="match status" value="1"/>
</dbReference>
<dbReference type="HOGENOM" id="CLU_930193_0_0_10"/>
<sequence length="303" mass="33573">MNTIQRILPLALLTLVGVGVVSCDDPMAERERFIQQTAAQRNNGGVHTTSQRFTFTKWIEKSKDSFLLPSINDEEAGENTFWASASNDGYSLLAQGVDSYPVIPLKEGAETVGALIRSIKGFYFFGMGTNVIAGALYSGRVNRASLVSKPLESTEFGQPYTAGVPDEMEFIYQYKAGEKVIHGQGKRNIPLPATDKGTAAAVFYDVTEDDSYLNGTNLHTNGRILARGYVELEPTEEGKWTTYKLKLQPTDQTRYDAIDLKTRKYRLALVFSSSFRGAEYIGAVGSELRLKEVVIKDRPKKNN</sequence>
<evidence type="ECO:0000313" key="3">
    <source>
        <dbReference type="Proteomes" id="UP000010408"/>
    </source>
</evidence>
<proteinExistence type="predicted"/>
<dbReference type="Gene3D" id="2.60.120.890">
    <property type="entry name" value="BT2081, beta-jelly-roll domain"/>
    <property type="match status" value="1"/>
</dbReference>
<accession>L1ND43</accession>
<dbReference type="Proteomes" id="UP000010408">
    <property type="component" value="Unassembled WGS sequence"/>
</dbReference>
<dbReference type="STRING" id="1127696.HMPREF9134_00968"/>
<organism evidence="2 3">
    <name type="scientific">Porphyromonas catoniae F0037</name>
    <dbReference type="NCBI Taxonomy" id="1127696"/>
    <lineage>
        <taxon>Bacteria</taxon>
        <taxon>Pseudomonadati</taxon>
        <taxon>Bacteroidota</taxon>
        <taxon>Bacteroidia</taxon>
        <taxon>Bacteroidales</taxon>
        <taxon>Porphyromonadaceae</taxon>
        <taxon>Porphyromonas</taxon>
    </lineage>
</organism>